<proteinExistence type="predicted"/>
<protein>
    <recommendedName>
        <fullName evidence="1">AB hydrolase-1 domain-containing protein</fullName>
    </recommendedName>
</protein>
<feature type="domain" description="AB hydrolase-1" evidence="1">
    <location>
        <begin position="18"/>
        <end position="260"/>
    </location>
</feature>
<dbReference type="ESTHER" id="9bact-q6sh21">
    <property type="family name" value="6_AlphaBeta_hydrolase"/>
</dbReference>
<evidence type="ECO:0000259" key="1">
    <source>
        <dbReference type="Pfam" id="PF12697"/>
    </source>
</evidence>
<dbReference type="Gene3D" id="3.40.50.1820">
    <property type="entry name" value="alpha/beta hydrolase"/>
    <property type="match status" value="1"/>
</dbReference>
<reference evidence="2" key="2">
    <citation type="submission" date="2003-12" db="EMBL/GenBank/DDBJ databases">
        <title>Monterey Bay Coastal Ocean Microbial Observatory environmental clone sequencing.</title>
        <authorList>
            <person name="DeLong E.F."/>
        </authorList>
    </citation>
    <scope>NUCLEOTIDE SEQUENCE</scope>
</reference>
<name>Q6SH21_9BACT</name>
<sequence length="271" mass="30026">MSCYRSDPGGEASGNRPLILLHSINAAPSAMEMRPLFERFADSRVVYAPDLPGFGRSQRGDLPYSPSFYAQVIADFLMQIDGPAPDVIALSLTSEFTARALRDNGAVIHSLTLISPTGLGRNQPPSAEVGARINRVLNIGWLSRGLWRALVSRRSIQYFLNKAFYGPVPEALVDYAVATTREPEAARAPFAFLTMQLFTTDALTLLYESLQVPTLLLYDQDPNISFECVPDLLDNNTLVSAEKIVPTCGLPQWERPEETFNALIRFWGESR</sequence>
<dbReference type="InterPro" id="IPR029058">
    <property type="entry name" value="AB_hydrolase_fold"/>
</dbReference>
<dbReference type="SUPFAM" id="SSF53474">
    <property type="entry name" value="alpha/beta-Hydrolases"/>
    <property type="match status" value="1"/>
</dbReference>
<reference evidence="2" key="1">
    <citation type="submission" date="2003-11" db="EMBL/GenBank/DDBJ databases">
        <authorList>
            <person name="Heidelberg J.F."/>
            <person name="Eisen J.A."/>
            <person name="Nelson W.C."/>
            <person name="DeLong E.F."/>
        </authorList>
    </citation>
    <scope>NUCLEOTIDE SEQUENCE</scope>
</reference>
<dbReference type="PANTHER" id="PTHR46438">
    <property type="entry name" value="ALPHA/BETA-HYDROLASES SUPERFAMILY PROTEIN"/>
    <property type="match status" value="1"/>
</dbReference>
<dbReference type="EMBL" id="AY458639">
    <property type="protein sequence ID" value="AAR37798.1"/>
    <property type="molecule type" value="Genomic_DNA"/>
</dbReference>
<evidence type="ECO:0000313" key="2">
    <source>
        <dbReference type="EMBL" id="AAR37798.1"/>
    </source>
</evidence>
<dbReference type="Pfam" id="PF12697">
    <property type="entry name" value="Abhydrolase_6"/>
    <property type="match status" value="1"/>
</dbReference>
<dbReference type="InterPro" id="IPR000073">
    <property type="entry name" value="AB_hydrolase_1"/>
</dbReference>
<dbReference type="PANTHER" id="PTHR46438:SF2">
    <property type="entry name" value="ALPHA_BETA-HYDROLASES SUPERFAMILY PROTEIN"/>
    <property type="match status" value="1"/>
</dbReference>
<gene>
    <name evidence="2" type="ORF">MBMO_EBAC000-63A02.77</name>
</gene>
<organism evidence="2">
    <name type="scientific">uncultured marine bacterium 442</name>
    <dbReference type="NCBI Taxonomy" id="257392"/>
    <lineage>
        <taxon>Bacteria</taxon>
        <taxon>environmental samples</taxon>
    </lineage>
</organism>
<accession>Q6SH21</accession>
<dbReference type="AlphaFoldDB" id="Q6SH21"/>